<evidence type="ECO:0000256" key="1">
    <source>
        <dbReference type="SAM" id="Phobius"/>
    </source>
</evidence>
<keyword evidence="1" id="KW-0812">Transmembrane</keyword>
<dbReference type="Proteomes" id="UP000184932">
    <property type="component" value="Unassembled WGS sequence"/>
</dbReference>
<dbReference type="RefSeq" id="WP_074257259.1">
    <property type="nucleotide sequence ID" value="NZ_FSRL01000001.1"/>
</dbReference>
<accession>A0A1N6HGR4</accession>
<evidence type="ECO:0000313" key="2">
    <source>
        <dbReference type="EMBL" id="SIO18795.1"/>
    </source>
</evidence>
<proteinExistence type="predicted"/>
<dbReference type="EMBL" id="FSRL01000001">
    <property type="protein sequence ID" value="SIO18795.1"/>
    <property type="molecule type" value="Genomic_DNA"/>
</dbReference>
<keyword evidence="3" id="KW-1185">Reference proteome</keyword>
<keyword evidence="1" id="KW-0472">Membrane</keyword>
<dbReference type="AlphaFoldDB" id="A0A1N6HGR4"/>
<feature type="transmembrane region" description="Helical" evidence="1">
    <location>
        <begin position="6"/>
        <end position="26"/>
    </location>
</feature>
<evidence type="ECO:0000313" key="3">
    <source>
        <dbReference type="Proteomes" id="UP000184932"/>
    </source>
</evidence>
<dbReference type="STRING" id="1217970.SAMN05444002_3348"/>
<dbReference type="OrthoDB" id="7868042at2"/>
<reference evidence="3" key="1">
    <citation type="submission" date="2016-11" db="EMBL/GenBank/DDBJ databases">
        <authorList>
            <person name="Varghese N."/>
            <person name="Submissions S."/>
        </authorList>
    </citation>
    <scope>NUCLEOTIDE SEQUENCE [LARGE SCALE GENOMIC DNA]</scope>
    <source>
        <strain evidence="3">DSM 29440</strain>
    </source>
</reference>
<protein>
    <submittedName>
        <fullName evidence="2">Uncharacterized protein</fullName>
    </submittedName>
</protein>
<organism evidence="2 3">
    <name type="scientific">Vannielia litorea</name>
    <dbReference type="NCBI Taxonomy" id="1217970"/>
    <lineage>
        <taxon>Bacteria</taxon>
        <taxon>Pseudomonadati</taxon>
        <taxon>Pseudomonadota</taxon>
        <taxon>Alphaproteobacteria</taxon>
        <taxon>Rhodobacterales</taxon>
        <taxon>Paracoccaceae</taxon>
        <taxon>Vannielia</taxon>
    </lineage>
</organism>
<sequence length="138" mass="15079">MWARQLLYGLFIASLLAMPSVVMLAYHRITGDPSLRPLAQTIAPVIFGPAQDEQSDMQVQLRLHAPTREQGLNMARQLQRTLSAKGIDAQVVIYDVPLDEPASVAFVVARNRIGPLPLSRASEGINAAVSAYRMARGI</sequence>
<gene>
    <name evidence="2" type="ORF">SAMN05444002_3348</name>
</gene>
<keyword evidence="1" id="KW-1133">Transmembrane helix</keyword>
<name>A0A1N6HGR4_9RHOB</name>